<feature type="signal peptide" evidence="1">
    <location>
        <begin position="1"/>
        <end position="17"/>
    </location>
</feature>
<keyword evidence="3" id="KW-1185">Reference proteome</keyword>
<proteinExistence type="predicted"/>
<name>A0A0M8NSA9_9EURO</name>
<protein>
    <recommendedName>
        <fullName evidence="4">AA1-like domain-containing protein</fullName>
    </recommendedName>
</protein>
<gene>
    <name evidence="2" type="ORF">ACN38_g10794</name>
</gene>
<evidence type="ECO:0000313" key="3">
    <source>
        <dbReference type="Proteomes" id="UP000037696"/>
    </source>
</evidence>
<dbReference type="EMBL" id="LHQQ01000255">
    <property type="protein sequence ID" value="KOS38386.1"/>
    <property type="molecule type" value="Genomic_DNA"/>
</dbReference>
<dbReference type="Proteomes" id="UP000037696">
    <property type="component" value="Unassembled WGS sequence"/>
</dbReference>
<sequence>MKFSLLAAAAIAPMVSAHYFFDTLVINGKETFESNTRTASTTLPNGSTSRDDMTPDVLEFRCNKGAFSFADTAGTAECSTLVPPSYIYSMSKAPSTAKQYQGDGEWFKIYQESVYDEKGLY</sequence>
<dbReference type="AlphaFoldDB" id="A0A0M8NSA9"/>
<accession>A0A0M8NSA9</accession>
<evidence type="ECO:0000256" key="1">
    <source>
        <dbReference type="SAM" id="SignalP"/>
    </source>
</evidence>
<comment type="caution">
    <text evidence="2">The sequence shown here is derived from an EMBL/GenBank/DDBJ whole genome shotgun (WGS) entry which is preliminary data.</text>
</comment>
<organism evidence="2 3">
    <name type="scientific">Penicillium nordicum</name>
    <dbReference type="NCBI Taxonomy" id="229535"/>
    <lineage>
        <taxon>Eukaryota</taxon>
        <taxon>Fungi</taxon>
        <taxon>Dikarya</taxon>
        <taxon>Ascomycota</taxon>
        <taxon>Pezizomycotina</taxon>
        <taxon>Eurotiomycetes</taxon>
        <taxon>Eurotiomycetidae</taxon>
        <taxon>Eurotiales</taxon>
        <taxon>Aspergillaceae</taxon>
        <taxon>Penicillium</taxon>
    </lineage>
</organism>
<keyword evidence="1" id="KW-0732">Signal</keyword>
<evidence type="ECO:0000313" key="2">
    <source>
        <dbReference type="EMBL" id="KOS38386.1"/>
    </source>
</evidence>
<evidence type="ECO:0008006" key="4">
    <source>
        <dbReference type="Google" id="ProtNLM"/>
    </source>
</evidence>
<feature type="chain" id="PRO_5005819419" description="AA1-like domain-containing protein" evidence="1">
    <location>
        <begin position="18"/>
        <end position="121"/>
    </location>
</feature>
<dbReference type="OrthoDB" id="6038816at2759"/>
<reference evidence="2 3" key="1">
    <citation type="submission" date="2015-08" db="EMBL/GenBank/DDBJ databases">
        <title>Genome sequencing of Penicillium nordicum.</title>
        <authorList>
            <person name="Nguyen H.D."/>
            <person name="Seifert K.A."/>
        </authorList>
    </citation>
    <scope>NUCLEOTIDE SEQUENCE [LARGE SCALE GENOMIC DNA]</scope>
    <source>
        <strain evidence="2 3">DAOMC 185683</strain>
    </source>
</reference>
<dbReference type="STRING" id="229535.A0A0M8NSA9"/>